<reference evidence="2 3" key="1">
    <citation type="submission" date="2018-08" db="EMBL/GenBank/DDBJ databases">
        <title>Comparative analysis of Prevotella intermedia strains.</title>
        <authorList>
            <person name="Moon J.-H."/>
            <person name="Lee J.-H."/>
        </authorList>
    </citation>
    <scope>NUCLEOTIDE SEQUENCE [LARGE SCALE GENOMIC DNA]</scope>
    <source>
        <strain evidence="2 3">ATCC 15033</strain>
    </source>
</reference>
<keyword evidence="3" id="KW-1185">Reference proteome</keyword>
<dbReference type="Pfam" id="PF14284">
    <property type="entry name" value="PcfJ"/>
    <property type="match status" value="1"/>
</dbReference>
<evidence type="ECO:0000313" key="2">
    <source>
        <dbReference type="EMBL" id="RRF86740.1"/>
    </source>
</evidence>
<keyword evidence="1" id="KW-0175">Coiled coil</keyword>
<feature type="coiled-coil region" evidence="1">
    <location>
        <begin position="270"/>
        <end position="302"/>
    </location>
</feature>
<dbReference type="EMBL" id="QXEN01000018">
    <property type="protein sequence ID" value="RRF86740.1"/>
    <property type="molecule type" value="Genomic_DNA"/>
</dbReference>
<dbReference type="InterPro" id="IPR025586">
    <property type="entry name" value="PcfJ"/>
</dbReference>
<comment type="caution">
    <text evidence="2">The sequence shown here is derived from an EMBL/GenBank/DDBJ whole genome shotgun (WGS) entry which is preliminary data.</text>
</comment>
<evidence type="ECO:0000256" key="1">
    <source>
        <dbReference type="SAM" id="Coils"/>
    </source>
</evidence>
<dbReference type="AlphaFoldDB" id="A0A425VME8"/>
<dbReference type="RefSeq" id="WP_124983487.1">
    <property type="nucleotide sequence ID" value="NZ_QXEN01000018.1"/>
</dbReference>
<organism evidence="2 3">
    <name type="scientific">Prevotella intermedia</name>
    <dbReference type="NCBI Taxonomy" id="28131"/>
    <lineage>
        <taxon>Bacteria</taxon>
        <taxon>Pseudomonadati</taxon>
        <taxon>Bacteroidota</taxon>
        <taxon>Bacteroidia</taxon>
        <taxon>Bacteroidales</taxon>
        <taxon>Prevotellaceae</taxon>
        <taxon>Prevotella</taxon>
    </lineage>
</organism>
<accession>A0A425VME8</accession>
<dbReference type="Proteomes" id="UP000283868">
    <property type="component" value="Unassembled WGS sequence"/>
</dbReference>
<protein>
    <submittedName>
        <fullName evidence="2">PcfJ-like protein</fullName>
    </submittedName>
</protein>
<name>A0A425VME8_PREIN</name>
<gene>
    <name evidence="2" type="ORF">D2S45_09685</name>
</gene>
<proteinExistence type="predicted"/>
<sequence length="408" mass="48029">MKPRNSYEKAVLAESKNLRPITKTQCKWAFRECIEHFAYRLPKGRTTCMDCGHSWTMEKPTYTCTCPHCKARLQVRETFERKIRQKQYFTILTACGEYQVLRMFLLSAEMEKGCKATSYVIEIGQYWWNAQGRKAVIAVQRVLGRYIDTFSYCSPMAVRNDNEAYRHISYSPIYPKFKATEALRRNGLLSDSRAETLLKAGQSEHLKYFLNNSRTFDACWQSYKVATRNGYEIEDISIWCDYVDMLRRLGKDIHSPKYVCPTDLYREHDLRQHELRRQREKEEKAKKRKKAMEDERRFHELKSKFFGISFTDGTIQVHVLESVREHLEEGVAMHHCVFDNAYYLKENSLILSATIEGKRIETIEVNLDTLKVVQSRGVCNKNTEYHDQIVSLVNANRKLIRQRMRATA</sequence>
<evidence type="ECO:0000313" key="3">
    <source>
        <dbReference type="Proteomes" id="UP000283868"/>
    </source>
</evidence>